<name>A0A0M5KTF0_9HYPH</name>
<keyword evidence="2" id="KW-1185">Reference proteome</keyword>
<gene>
    <name evidence="1" type="ORF">PU02_0039</name>
</gene>
<organism evidence="1 2">
    <name type="scientific">Bartonella ancashensis</name>
    <dbReference type="NCBI Taxonomy" id="1318743"/>
    <lineage>
        <taxon>Bacteria</taxon>
        <taxon>Pseudomonadati</taxon>
        <taxon>Pseudomonadota</taxon>
        <taxon>Alphaproteobacteria</taxon>
        <taxon>Hyphomicrobiales</taxon>
        <taxon>Bartonellaceae</taxon>
        <taxon>Bartonella</taxon>
    </lineage>
</organism>
<dbReference type="Proteomes" id="UP000057213">
    <property type="component" value="Chromosome"/>
</dbReference>
<sequence length="409" mass="45535">MKPFCRIFSEGEDITYPLMDYVMSIEITDEAEDKSDRITIELDDRARESDNGFLDIPLIGTVLSVTLGYEDSKVRDMGMYLIDEIRVSSPPQSLSITGRAAFMNSSYRTPQSQSYHQQTLGEILQEIAERNGYTPQFDPTLAQIIVQHIDQIAESDMAFAVRLAGDYDAVAKPMDGYLVLAKRGSGKAITGDSLPGVVIHEKMCTSWCFEYSARNEVGAANGLKTEVGEDQKAAAEVQASTVNDEGHDFIHMDQSVMLAPKKAENSSVKEDPEKIIKERKGGVIAIYHDLRSGDKKEVKVGRSPFHALKYTYHNHLEAAAAIAAYRNQSIRGQSFFTCDMGGDPFIQSEAQLIQEPPFRAYIPAIWRIKSVKHNFSCSGGYTTSIDCELFEEEQEDTVKSMTDITQSDV</sequence>
<dbReference type="STRING" id="1318743.PU02_0039"/>
<evidence type="ECO:0000313" key="2">
    <source>
        <dbReference type="Proteomes" id="UP000057213"/>
    </source>
</evidence>
<protein>
    <submittedName>
        <fullName evidence="1">Phage tail protein D</fullName>
    </submittedName>
</protein>
<dbReference type="EMBL" id="CP010401">
    <property type="protein sequence ID" value="ALE02853.1"/>
    <property type="molecule type" value="Genomic_DNA"/>
</dbReference>
<dbReference type="PATRIC" id="fig|1318743.3.peg.40"/>
<dbReference type="KEGG" id="banc:PU02_0039"/>
<dbReference type="AlphaFoldDB" id="A0A0M5KTF0"/>
<evidence type="ECO:0000313" key="1">
    <source>
        <dbReference type="EMBL" id="ALE02853.1"/>
    </source>
</evidence>
<dbReference type="Pfam" id="PF05954">
    <property type="entry name" value="Phage_GPD"/>
    <property type="match status" value="1"/>
</dbReference>
<proteinExistence type="predicted"/>
<dbReference type="RefSeq" id="WP_082311380.1">
    <property type="nucleotide sequence ID" value="NZ_CP010401.1"/>
</dbReference>
<dbReference type="OrthoDB" id="4070623at2"/>
<dbReference type="SUPFAM" id="SSF69279">
    <property type="entry name" value="Phage tail proteins"/>
    <property type="match status" value="1"/>
</dbReference>
<reference evidence="1 2" key="1">
    <citation type="journal article" date="2015" name="Genome Announc.">
        <title>Complete Genome Sequence of Bartonella ancashensis Strain 20.00, Isolated from the Blood of a Patient with Verruga Peruana.</title>
        <authorList>
            <person name="Hang J."/>
            <person name="Mullins K.E."/>
            <person name="Clifford R.J."/>
            <person name="Onmus-Leone F."/>
            <person name="Yang Y."/>
            <person name="Jiang J."/>
            <person name="Leguia M."/>
            <person name="Kasper M.R."/>
            <person name="Maguina C."/>
            <person name="Lesho E.P."/>
            <person name="Jarman R.G."/>
            <person name="Richards A.L."/>
            <person name="Blazes D."/>
        </authorList>
    </citation>
    <scope>NUCLEOTIDE SEQUENCE [LARGE SCALE GENOMIC DNA]</scope>
    <source>
        <strain evidence="1 2">20.00</strain>
    </source>
</reference>
<accession>A0A0M5KTF0</accession>